<keyword evidence="4" id="KW-0762">Sugar transport</keyword>
<dbReference type="InterPro" id="IPR003593">
    <property type="entry name" value="AAA+_ATPase"/>
</dbReference>
<dbReference type="InterPro" id="IPR017871">
    <property type="entry name" value="ABC_transporter-like_CS"/>
</dbReference>
<dbReference type="SMART" id="SM00382">
    <property type="entry name" value="AAA"/>
    <property type="match status" value="2"/>
</dbReference>
<evidence type="ECO:0000256" key="3">
    <source>
        <dbReference type="ARBA" id="ARBA00022475"/>
    </source>
</evidence>
<comment type="subcellular location">
    <subcellularLocation>
        <location evidence="1">Cell membrane</location>
        <topology evidence="1">Peripheral membrane protein</topology>
    </subcellularLocation>
</comment>
<dbReference type="EMBL" id="FUHU01000003">
    <property type="protein sequence ID" value="SJM46962.1"/>
    <property type="molecule type" value="Genomic_DNA"/>
</dbReference>
<evidence type="ECO:0000256" key="6">
    <source>
        <dbReference type="ARBA" id="ARBA00022741"/>
    </source>
</evidence>
<reference evidence="11 12" key="1">
    <citation type="submission" date="2017-02" db="EMBL/GenBank/DDBJ databases">
        <authorList>
            <person name="Peterson S.W."/>
        </authorList>
    </citation>
    <scope>NUCLEOTIDE SEQUENCE [LARGE SCALE GENOMIC DNA]</scope>
    <source>
        <strain evidence="11 12">LMG 22410</strain>
    </source>
</reference>
<dbReference type="InterPro" id="IPR050107">
    <property type="entry name" value="ABC_carbohydrate_import_ATPase"/>
</dbReference>
<evidence type="ECO:0000256" key="7">
    <source>
        <dbReference type="ARBA" id="ARBA00022840"/>
    </source>
</evidence>
<dbReference type="FunFam" id="3.40.50.300:FF:000127">
    <property type="entry name" value="Ribose import ATP-binding protein RbsA"/>
    <property type="match status" value="1"/>
</dbReference>
<keyword evidence="3" id="KW-1003">Cell membrane</keyword>
<dbReference type="Pfam" id="PF00005">
    <property type="entry name" value="ABC_tran"/>
    <property type="match status" value="2"/>
</dbReference>
<dbReference type="PROSITE" id="PS50893">
    <property type="entry name" value="ABC_TRANSPORTER_2"/>
    <property type="match status" value="2"/>
</dbReference>
<keyword evidence="9" id="KW-0472">Membrane</keyword>
<dbReference type="InterPro" id="IPR027417">
    <property type="entry name" value="P-loop_NTPase"/>
</dbReference>
<proteinExistence type="predicted"/>
<dbReference type="Proteomes" id="UP000195787">
    <property type="component" value="Unassembled WGS sequence"/>
</dbReference>
<dbReference type="AlphaFoldDB" id="A0A1R4ETL6"/>
<keyword evidence="8" id="KW-1278">Translocase</keyword>
<dbReference type="CDD" id="cd03215">
    <property type="entry name" value="ABC_Carb_Monos_II"/>
    <property type="match status" value="1"/>
</dbReference>
<keyword evidence="5" id="KW-0677">Repeat</keyword>
<evidence type="ECO:0000313" key="12">
    <source>
        <dbReference type="Proteomes" id="UP000195787"/>
    </source>
</evidence>
<feature type="domain" description="ABC transporter" evidence="10">
    <location>
        <begin position="6"/>
        <end position="241"/>
    </location>
</feature>
<dbReference type="InterPro" id="IPR003439">
    <property type="entry name" value="ABC_transporter-like_ATP-bd"/>
</dbReference>
<protein>
    <submittedName>
        <fullName evidence="11">Ribose ABC transport system, ATP-binding protein RbsA (TC 3.A.1.2.1)</fullName>
    </submittedName>
</protein>
<sequence>MTKPLLELTGISKSFPGVKALQGVEFTLNRGEVLVLVGENGAGKSTLMKILSGIYQRDEGTILVDGEQVEIPGPSAAQALGISIIHQEMNLMPDLTVAQNIFIGREPSVAGIIREGALNKQASELLTSLGINISAKTRVGDLTVAGQQMVEIAKALSYDSRVLIMDEPTSALTDNEVETLFELIESLREKGTGIVYISHRMEELKRLADRVVVLRDGEYIGQLDRDQIDVPTIIEMMVGRQINSEQRPEAKDFSQAETVLKVTGLSTKALLRDVGFELKKGEILGFAGLMGAGRTETARAVIGADSRTSGEIEVHGKRVRISQPADAVRSGIGYLSEDRKGVGLLLDQNVWQNTALASLNEFSVAGMMNDAKAKQVAESYVKDLRTKTPSVNQPVKLLSGGNQQKVVLAKWLVRDTDILIVDEPTRGIDVGAKEEIYRLLERLASEGKSIIVISSELPELLRIADRIVVMASGRITGELTNEDASQNRIMDYATKIAEEGELTL</sequence>
<accession>A0A1R4ETL6</accession>
<evidence type="ECO:0000256" key="4">
    <source>
        <dbReference type="ARBA" id="ARBA00022597"/>
    </source>
</evidence>
<evidence type="ECO:0000259" key="10">
    <source>
        <dbReference type="PROSITE" id="PS50893"/>
    </source>
</evidence>
<dbReference type="SUPFAM" id="SSF52540">
    <property type="entry name" value="P-loop containing nucleoside triphosphate hydrolases"/>
    <property type="match status" value="2"/>
</dbReference>
<evidence type="ECO:0000256" key="2">
    <source>
        <dbReference type="ARBA" id="ARBA00022448"/>
    </source>
</evidence>
<evidence type="ECO:0000313" key="11">
    <source>
        <dbReference type="EMBL" id="SJM46962.1"/>
    </source>
</evidence>
<dbReference type="CDD" id="cd03216">
    <property type="entry name" value="ABC_Carb_Monos_I"/>
    <property type="match status" value="1"/>
</dbReference>
<dbReference type="PROSITE" id="PS00211">
    <property type="entry name" value="ABC_TRANSPORTER_1"/>
    <property type="match status" value="1"/>
</dbReference>
<gene>
    <name evidence="11" type="ORF">CZ674_00845</name>
</gene>
<dbReference type="GO" id="GO:0016887">
    <property type="term" value="F:ATP hydrolysis activity"/>
    <property type="evidence" value="ECO:0007669"/>
    <property type="project" value="InterPro"/>
</dbReference>
<dbReference type="GO" id="GO:0005886">
    <property type="term" value="C:plasma membrane"/>
    <property type="evidence" value="ECO:0007669"/>
    <property type="project" value="UniProtKB-SubCell"/>
</dbReference>
<feature type="domain" description="ABC transporter" evidence="10">
    <location>
        <begin position="254"/>
        <end position="497"/>
    </location>
</feature>
<evidence type="ECO:0000256" key="8">
    <source>
        <dbReference type="ARBA" id="ARBA00022967"/>
    </source>
</evidence>
<evidence type="ECO:0000256" key="5">
    <source>
        <dbReference type="ARBA" id="ARBA00022737"/>
    </source>
</evidence>
<keyword evidence="7 11" id="KW-0067">ATP-binding</keyword>
<name>A0A1R4ETL6_9MICO</name>
<dbReference type="GO" id="GO:0005524">
    <property type="term" value="F:ATP binding"/>
    <property type="evidence" value="ECO:0007669"/>
    <property type="project" value="UniProtKB-KW"/>
</dbReference>
<organism evidence="11 12">
    <name type="scientific">Agrococcus casei LMG 22410</name>
    <dbReference type="NCBI Taxonomy" id="1255656"/>
    <lineage>
        <taxon>Bacteria</taxon>
        <taxon>Bacillati</taxon>
        <taxon>Actinomycetota</taxon>
        <taxon>Actinomycetes</taxon>
        <taxon>Micrococcales</taxon>
        <taxon>Microbacteriaceae</taxon>
        <taxon>Agrococcus</taxon>
    </lineage>
</organism>
<dbReference type="RefSeq" id="WP_086990210.1">
    <property type="nucleotide sequence ID" value="NZ_FUHU01000003.1"/>
</dbReference>
<dbReference type="PANTHER" id="PTHR43790">
    <property type="entry name" value="CARBOHYDRATE TRANSPORT ATP-BINDING PROTEIN MG119-RELATED"/>
    <property type="match status" value="1"/>
</dbReference>
<dbReference type="OrthoDB" id="39350at2"/>
<evidence type="ECO:0000256" key="9">
    <source>
        <dbReference type="ARBA" id="ARBA00023136"/>
    </source>
</evidence>
<keyword evidence="12" id="KW-1185">Reference proteome</keyword>
<evidence type="ECO:0000256" key="1">
    <source>
        <dbReference type="ARBA" id="ARBA00004202"/>
    </source>
</evidence>
<dbReference type="Gene3D" id="3.40.50.300">
    <property type="entry name" value="P-loop containing nucleotide triphosphate hydrolases"/>
    <property type="match status" value="2"/>
</dbReference>
<keyword evidence="2" id="KW-0813">Transport</keyword>
<keyword evidence="6" id="KW-0547">Nucleotide-binding</keyword>
<dbReference type="GeneID" id="303171755"/>
<dbReference type="PANTHER" id="PTHR43790:SF3">
    <property type="entry name" value="D-ALLOSE IMPORT ATP-BINDING PROTEIN ALSA-RELATED"/>
    <property type="match status" value="1"/>
</dbReference>